<dbReference type="PANTHER" id="PTHR21137:SF35">
    <property type="entry name" value="ODORANT RECEPTOR 19A-RELATED"/>
    <property type="match status" value="1"/>
</dbReference>
<dbReference type="GO" id="GO:0007165">
    <property type="term" value="P:signal transduction"/>
    <property type="evidence" value="ECO:0007669"/>
    <property type="project" value="UniProtKB-KW"/>
</dbReference>
<feature type="transmembrane region" description="Helical" evidence="10">
    <location>
        <begin position="68"/>
        <end position="85"/>
    </location>
</feature>
<comment type="subcellular location">
    <subcellularLocation>
        <location evidence="1 10">Cell membrane</location>
        <topology evidence="1 10">Multi-pass membrane protein</topology>
    </subcellularLocation>
</comment>
<keyword evidence="6 10" id="KW-1133">Transmembrane helix</keyword>
<evidence type="ECO:0000256" key="6">
    <source>
        <dbReference type="ARBA" id="ARBA00022989"/>
    </source>
</evidence>
<dbReference type="AlphaFoldDB" id="A0AA38J0H8"/>
<comment type="similarity">
    <text evidence="10">Belongs to the insect chemoreceptor superfamily. Heteromeric odorant receptor channel (TC 1.A.69) family.</text>
</comment>
<sequence length="381" mass="43770">METIAGRSFSLSITVLKLVGFYPSNNHKLLHKLYGVILYIVAMIPITIMGLLHFALMTDLADFKSNDFIMVAIIFYTFKLPPCLMNRNKIKDCIHYFDENYSSVVEEEQKKIMDECVATCRRNFKVFFITCMLAALGFLIQSLLNLEQLPLNVWLPKSVRHNPVYFHFVRFLIHFVIFYIGLACGTIDPLIAGLCHQATAQIQILKENLQCLGRDVKFSSTRKTLISSEKTFQRIKKCIQHHEVILNFVHEYQHCFSFIMFCQLAGSSLVIGLTCFQMSRMKGGIGFILLVNDLGALFFQIFFYCYYGTLLIEESDSLSSAIYLSRWYECDIQCQKALSVLMEHSKKPIVVTAGKLFPLSLDTFTTILRRAYSLVAVLKNY</sequence>
<comment type="caution">
    <text evidence="10">Lacks conserved residue(s) required for the propagation of feature annotation.</text>
</comment>
<dbReference type="GO" id="GO:0005549">
    <property type="term" value="F:odorant binding"/>
    <property type="evidence" value="ECO:0007669"/>
    <property type="project" value="InterPro"/>
</dbReference>
<evidence type="ECO:0000313" key="12">
    <source>
        <dbReference type="Proteomes" id="UP001168821"/>
    </source>
</evidence>
<keyword evidence="2" id="KW-1003">Cell membrane</keyword>
<feature type="transmembrane region" description="Helical" evidence="10">
    <location>
        <begin position="255"/>
        <end position="279"/>
    </location>
</feature>
<reference evidence="11" key="1">
    <citation type="journal article" date="2023" name="G3 (Bethesda)">
        <title>Whole genome assemblies of Zophobas morio and Tenebrio molitor.</title>
        <authorList>
            <person name="Kaur S."/>
            <person name="Stinson S.A."/>
            <person name="diCenzo G.C."/>
        </authorList>
    </citation>
    <scope>NUCLEOTIDE SEQUENCE</scope>
    <source>
        <strain evidence="11">QUZm001</strain>
    </source>
</reference>
<feature type="transmembrane region" description="Helical" evidence="10">
    <location>
        <begin position="285"/>
        <end position="307"/>
    </location>
</feature>
<dbReference type="PANTHER" id="PTHR21137">
    <property type="entry name" value="ODORANT RECEPTOR"/>
    <property type="match status" value="1"/>
</dbReference>
<feature type="transmembrane region" description="Helical" evidence="10">
    <location>
        <begin position="126"/>
        <end position="144"/>
    </location>
</feature>
<evidence type="ECO:0000256" key="10">
    <source>
        <dbReference type="RuleBase" id="RU351113"/>
    </source>
</evidence>
<dbReference type="InterPro" id="IPR004117">
    <property type="entry name" value="7tm6_olfct_rcpt"/>
</dbReference>
<evidence type="ECO:0000256" key="8">
    <source>
        <dbReference type="ARBA" id="ARBA00023170"/>
    </source>
</evidence>
<evidence type="ECO:0000256" key="3">
    <source>
        <dbReference type="ARBA" id="ARBA00022606"/>
    </source>
</evidence>
<dbReference type="GO" id="GO:0005886">
    <property type="term" value="C:plasma membrane"/>
    <property type="evidence" value="ECO:0007669"/>
    <property type="project" value="UniProtKB-SubCell"/>
</dbReference>
<evidence type="ECO:0000313" key="11">
    <source>
        <dbReference type="EMBL" id="KAJ3666973.1"/>
    </source>
</evidence>
<keyword evidence="5 10" id="KW-0552">Olfaction</keyword>
<organism evidence="11 12">
    <name type="scientific">Zophobas morio</name>
    <dbReference type="NCBI Taxonomy" id="2755281"/>
    <lineage>
        <taxon>Eukaryota</taxon>
        <taxon>Metazoa</taxon>
        <taxon>Ecdysozoa</taxon>
        <taxon>Arthropoda</taxon>
        <taxon>Hexapoda</taxon>
        <taxon>Insecta</taxon>
        <taxon>Pterygota</taxon>
        <taxon>Neoptera</taxon>
        <taxon>Endopterygota</taxon>
        <taxon>Coleoptera</taxon>
        <taxon>Polyphaga</taxon>
        <taxon>Cucujiformia</taxon>
        <taxon>Tenebrionidae</taxon>
        <taxon>Zophobas</taxon>
    </lineage>
</organism>
<proteinExistence type="inferred from homology"/>
<keyword evidence="12" id="KW-1185">Reference proteome</keyword>
<keyword evidence="3 10" id="KW-0716">Sensory transduction</keyword>
<feature type="transmembrane region" description="Helical" evidence="10">
    <location>
        <begin position="33"/>
        <end position="56"/>
    </location>
</feature>
<comment type="caution">
    <text evidence="11">The sequence shown here is derived from an EMBL/GenBank/DDBJ whole genome shotgun (WGS) entry which is preliminary data.</text>
</comment>
<keyword evidence="9 10" id="KW-0807">Transducer</keyword>
<keyword evidence="7 10" id="KW-0472">Membrane</keyword>
<evidence type="ECO:0000256" key="7">
    <source>
        <dbReference type="ARBA" id="ARBA00023136"/>
    </source>
</evidence>
<evidence type="ECO:0000256" key="4">
    <source>
        <dbReference type="ARBA" id="ARBA00022692"/>
    </source>
</evidence>
<keyword evidence="8 10" id="KW-0675">Receptor</keyword>
<accession>A0AA38J0H8</accession>
<dbReference type="Pfam" id="PF02949">
    <property type="entry name" value="7tm_6"/>
    <property type="match status" value="1"/>
</dbReference>
<gene>
    <name evidence="11" type="ORF">Zmor_002389</name>
</gene>
<name>A0AA38J0H8_9CUCU</name>
<evidence type="ECO:0000256" key="2">
    <source>
        <dbReference type="ARBA" id="ARBA00022475"/>
    </source>
</evidence>
<evidence type="ECO:0000256" key="9">
    <source>
        <dbReference type="ARBA" id="ARBA00023224"/>
    </source>
</evidence>
<dbReference type="GO" id="GO:0004984">
    <property type="term" value="F:olfactory receptor activity"/>
    <property type="evidence" value="ECO:0007669"/>
    <property type="project" value="InterPro"/>
</dbReference>
<keyword evidence="4 10" id="KW-0812">Transmembrane</keyword>
<evidence type="ECO:0000256" key="5">
    <source>
        <dbReference type="ARBA" id="ARBA00022725"/>
    </source>
</evidence>
<dbReference type="Proteomes" id="UP001168821">
    <property type="component" value="Unassembled WGS sequence"/>
</dbReference>
<protein>
    <recommendedName>
        <fullName evidence="10">Odorant receptor</fullName>
    </recommendedName>
</protein>
<dbReference type="EMBL" id="JALNTZ010000001">
    <property type="protein sequence ID" value="KAJ3666973.1"/>
    <property type="molecule type" value="Genomic_DNA"/>
</dbReference>
<evidence type="ECO:0000256" key="1">
    <source>
        <dbReference type="ARBA" id="ARBA00004651"/>
    </source>
</evidence>